<feature type="signal peptide" evidence="1">
    <location>
        <begin position="1"/>
        <end position="29"/>
    </location>
</feature>
<evidence type="ECO:0000313" key="3">
    <source>
        <dbReference type="Proteomes" id="UP000753908"/>
    </source>
</evidence>
<gene>
    <name evidence="2" type="ORF">KME25_30860</name>
</gene>
<dbReference type="Proteomes" id="UP000753908">
    <property type="component" value="Unassembled WGS sequence"/>
</dbReference>
<evidence type="ECO:0000256" key="1">
    <source>
        <dbReference type="SAM" id="SignalP"/>
    </source>
</evidence>
<keyword evidence="1" id="KW-0732">Signal</keyword>
<proteinExistence type="predicted"/>
<reference evidence="2" key="2">
    <citation type="journal article" date="2022" name="Microbiol. Resour. Announc.">
        <title>Metagenome Sequencing to Explore Phylogenomics of Terrestrial Cyanobacteria.</title>
        <authorList>
            <person name="Ward R.D."/>
            <person name="Stajich J.E."/>
            <person name="Johansen J.R."/>
            <person name="Huntemann M."/>
            <person name="Clum A."/>
            <person name="Foster B."/>
            <person name="Foster B."/>
            <person name="Roux S."/>
            <person name="Palaniappan K."/>
            <person name="Varghese N."/>
            <person name="Mukherjee S."/>
            <person name="Reddy T.B.K."/>
            <person name="Daum C."/>
            <person name="Copeland A."/>
            <person name="Chen I.A."/>
            <person name="Ivanova N.N."/>
            <person name="Kyrpides N.C."/>
            <person name="Shapiro N."/>
            <person name="Eloe-Fadrosh E.A."/>
            <person name="Pietrasiak N."/>
        </authorList>
    </citation>
    <scope>NUCLEOTIDE SEQUENCE</scope>
    <source>
        <strain evidence="2">CPER-KK1</strain>
    </source>
</reference>
<accession>A0A951UCT2</accession>
<comment type="caution">
    <text evidence="2">The sequence shown here is derived from an EMBL/GenBank/DDBJ whole genome shotgun (WGS) entry which is preliminary data.</text>
</comment>
<sequence length="205" mass="21806">MKNLNPSLATIPLVSLSLLSLSFSPVALANNPSSVIPKNTQQSSTLIAQQQICNVVNIQTGQLALRHSPGGESRAGLNNGNTVAFLRGGGVPWAYVRVLNGPNSRVNGLEGWVNANYLSCSQASAVTQSPQIFCDVVNIRTGQLALRFAPGGESRAGLNNGNTIKWLRDGNNPWVYVRVVDGPNNAVNGLEGWVNSDYLACYDDA</sequence>
<dbReference type="EMBL" id="JAHHIF010000071">
    <property type="protein sequence ID" value="MBW4548773.1"/>
    <property type="molecule type" value="Genomic_DNA"/>
</dbReference>
<dbReference type="AlphaFoldDB" id="A0A951UCT2"/>
<name>A0A951UCT2_9CYAN</name>
<feature type="chain" id="PRO_5037406095" evidence="1">
    <location>
        <begin position="30"/>
        <end position="205"/>
    </location>
</feature>
<protein>
    <submittedName>
        <fullName evidence="2">SH3 domain-containing protein</fullName>
    </submittedName>
</protein>
<evidence type="ECO:0000313" key="2">
    <source>
        <dbReference type="EMBL" id="MBW4548773.1"/>
    </source>
</evidence>
<reference evidence="2" key="1">
    <citation type="submission" date="2021-05" db="EMBL/GenBank/DDBJ databases">
        <authorList>
            <person name="Pietrasiak N."/>
            <person name="Ward R."/>
            <person name="Stajich J.E."/>
            <person name="Kurbessoian T."/>
        </authorList>
    </citation>
    <scope>NUCLEOTIDE SEQUENCE</scope>
    <source>
        <strain evidence="2">CPER-KK1</strain>
    </source>
</reference>
<organism evidence="2 3">
    <name type="scientific">Symplocastrum torsivum CPER-KK1</name>
    <dbReference type="NCBI Taxonomy" id="450513"/>
    <lineage>
        <taxon>Bacteria</taxon>
        <taxon>Bacillati</taxon>
        <taxon>Cyanobacteriota</taxon>
        <taxon>Cyanophyceae</taxon>
        <taxon>Oscillatoriophycideae</taxon>
        <taxon>Oscillatoriales</taxon>
        <taxon>Microcoleaceae</taxon>
        <taxon>Symplocastrum</taxon>
    </lineage>
</organism>